<keyword evidence="1" id="KW-0812">Transmembrane</keyword>
<name>A0AAE7BH23_9BACT</name>
<sequence length="152" mass="17198">MGMCKSCGVVYSALIMKDGYCKDCKPELFTEEEKIQIDNNNIDGISYNEDTKVEKTKVNKSLVISLSIIGISVISYFIYNFFITPSNSTIEKLASYYMPSHNLYLGEKFKILNSYEDKGKLIYVLEIYGGVCEMPVVKTSRGWIATSMNCNN</sequence>
<dbReference type="EMBL" id="CP053835">
    <property type="protein sequence ID" value="QKF77619.1"/>
    <property type="molecule type" value="Genomic_DNA"/>
</dbReference>
<evidence type="ECO:0000256" key="1">
    <source>
        <dbReference type="SAM" id="Phobius"/>
    </source>
</evidence>
<dbReference type="KEGG" id="adz:ADFLV_1597"/>
<evidence type="ECO:0000313" key="2">
    <source>
        <dbReference type="EMBL" id="QKF77619.1"/>
    </source>
</evidence>
<protein>
    <submittedName>
        <fullName evidence="2">Uncharacterized protein</fullName>
    </submittedName>
</protein>
<keyword evidence="3" id="KW-1185">Reference proteome</keyword>
<gene>
    <name evidence="2" type="ORF">ADFLV_1597</name>
</gene>
<organism evidence="2 3">
    <name type="scientific">Arcobacter defluvii</name>
    <dbReference type="NCBI Taxonomy" id="873191"/>
    <lineage>
        <taxon>Bacteria</taxon>
        <taxon>Pseudomonadati</taxon>
        <taxon>Campylobacterota</taxon>
        <taxon>Epsilonproteobacteria</taxon>
        <taxon>Campylobacterales</taxon>
        <taxon>Arcobacteraceae</taxon>
        <taxon>Arcobacter</taxon>
    </lineage>
</organism>
<dbReference type="AlphaFoldDB" id="A0AAE7BH23"/>
<dbReference type="RefSeq" id="WP_129010754.1">
    <property type="nucleotide sequence ID" value="NZ_CP053835.1"/>
</dbReference>
<accession>A0AAE7BH23</accession>
<reference evidence="2 3" key="1">
    <citation type="submission" date="2020-05" db="EMBL/GenBank/DDBJ databases">
        <title>Complete genome sequencing of Campylobacter and Arcobacter type strains.</title>
        <authorList>
            <person name="Miller W.G."/>
            <person name="Yee E."/>
        </authorList>
    </citation>
    <scope>NUCLEOTIDE SEQUENCE [LARGE SCALE GENOMIC DNA]</scope>
    <source>
        <strain evidence="2 3">LMG 25694</strain>
    </source>
</reference>
<keyword evidence="1" id="KW-1133">Transmembrane helix</keyword>
<proteinExistence type="predicted"/>
<keyword evidence="1" id="KW-0472">Membrane</keyword>
<evidence type="ECO:0000313" key="3">
    <source>
        <dbReference type="Proteomes" id="UP000503313"/>
    </source>
</evidence>
<dbReference type="Proteomes" id="UP000503313">
    <property type="component" value="Chromosome"/>
</dbReference>
<feature type="transmembrane region" description="Helical" evidence="1">
    <location>
        <begin position="62"/>
        <end position="82"/>
    </location>
</feature>